<dbReference type="InterPro" id="IPR051454">
    <property type="entry name" value="RNA/ubiquinone_mod_enzymes"/>
</dbReference>
<evidence type="ECO:0000313" key="1">
    <source>
        <dbReference type="EMBL" id="TJY43511.1"/>
    </source>
</evidence>
<gene>
    <name evidence="1" type="ORF">E5161_06435</name>
</gene>
<dbReference type="PANTHER" id="PTHR30217:SF7">
    <property type="entry name" value="TRNA HYDROXYLATION PROTEIN P2"/>
    <property type="match status" value="1"/>
</dbReference>
<keyword evidence="2" id="KW-1185">Reference proteome</keyword>
<dbReference type="Proteomes" id="UP000309673">
    <property type="component" value="Unassembled WGS sequence"/>
</dbReference>
<organism evidence="1 2">
    <name type="scientific">Cohnella pontilimi</name>
    <dbReference type="NCBI Taxonomy" id="2564100"/>
    <lineage>
        <taxon>Bacteria</taxon>
        <taxon>Bacillati</taxon>
        <taxon>Bacillota</taxon>
        <taxon>Bacilli</taxon>
        <taxon>Bacillales</taxon>
        <taxon>Paenibacillaceae</taxon>
        <taxon>Cohnella</taxon>
    </lineage>
</organism>
<evidence type="ECO:0000313" key="2">
    <source>
        <dbReference type="Proteomes" id="UP000309673"/>
    </source>
</evidence>
<accession>A0A4U0FF87</accession>
<dbReference type="AlphaFoldDB" id="A0A4U0FF87"/>
<dbReference type="InterPro" id="IPR001539">
    <property type="entry name" value="Peptidase_U32"/>
</dbReference>
<dbReference type="EMBL" id="SUPK01000002">
    <property type="protein sequence ID" value="TJY43511.1"/>
    <property type="molecule type" value="Genomic_DNA"/>
</dbReference>
<reference evidence="1 2" key="1">
    <citation type="submission" date="2019-04" db="EMBL/GenBank/DDBJ databases">
        <title>Cohnella sp. nov., isolated from soil.</title>
        <authorList>
            <person name="Kim W."/>
        </authorList>
    </citation>
    <scope>NUCLEOTIDE SEQUENCE [LARGE SCALE GENOMIC DNA]</scope>
    <source>
        <strain evidence="1 2">CAU 1483</strain>
    </source>
</reference>
<protein>
    <submittedName>
        <fullName evidence="1">U32 family peptidase</fullName>
    </submittedName>
</protein>
<dbReference type="Pfam" id="PF01136">
    <property type="entry name" value="Peptidase_U32"/>
    <property type="match status" value="1"/>
</dbReference>
<dbReference type="RefSeq" id="WP_136776873.1">
    <property type="nucleotide sequence ID" value="NZ_SUPK01000002.1"/>
</dbReference>
<name>A0A4U0FF87_9BACL</name>
<dbReference type="PANTHER" id="PTHR30217">
    <property type="entry name" value="PEPTIDASE U32 FAMILY"/>
    <property type="match status" value="1"/>
</dbReference>
<dbReference type="OrthoDB" id="9807498at2"/>
<comment type="caution">
    <text evidence="1">The sequence shown here is derived from an EMBL/GenBank/DDBJ whole genome shotgun (WGS) entry which is preliminary data.</text>
</comment>
<sequence length="314" mass="34595">MSSSPAKLPELLIAAGSIDQAERYIRAGACAVLIGEAGFGMRQPGSIPAARFHEAVSRIHALGAKAYINVNKLFRNGELPGLPAYLRAAAEAGADALVFGDPAVVLNAREYAPNVPLQWNAEMVATNSAAAAYWGKRGAVRAVLARELNEVEIADFKRNTTLEIQVQVHGTTNIYYSHRNLLQSYMEHLGREASLIDRGPDEGLYLVEAERPGERFPVYEDDTGTHVMSPDDICLLEALPELIAAGVDSFYIEALLKSELYNETVLRSYRAAMERFASDPGAYEADPEWLDAIRELQDPERELGFGFLYKEQVY</sequence>
<proteinExistence type="predicted"/>